<dbReference type="EMBL" id="JAWDGP010000422">
    <property type="protein sequence ID" value="KAK3800676.1"/>
    <property type="molecule type" value="Genomic_DNA"/>
</dbReference>
<protein>
    <recommendedName>
        <fullName evidence="3">DDE-1 domain-containing protein</fullName>
    </recommendedName>
</protein>
<reference evidence="1" key="1">
    <citation type="journal article" date="2023" name="G3 (Bethesda)">
        <title>A reference genome for the long-term kleptoplast-retaining sea slug Elysia crispata morphotype clarki.</title>
        <authorList>
            <person name="Eastman K.E."/>
            <person name="Pendleton A.L."/>
            <person name="Shaikh M.A."/>
            <person name="Suttiyut T."/>
            <person name="Ogas R."/>
            <person name="Tomko P."/>
            <person name="Gavelis G."/>
            <person name="Widhalm J.R."/>
            <person name="Wisecaver J.H."/>
        </authorList>
    </citation>
    <scope>NUCLEOTIDE SEQUENCE</scope>
    <source>
        <strain evidence="1">ECLA1</strain>
    </source>
</reference>
<evidence type="ECO:0008006" key="3">
    <source>
        <dbReference type="Google" id="ProtNLM"/>
    </source>
</evidence>
<proteinExistence type="predicted"/>
<accession>A0AAE1B861</accession>
<sequence length="151" mass="17304">MFHSTNTSATTCKEGRKTCGLHCVALEREHRYTMWSGKCHRKQHSTLPDIPQGQCSRTLDPRCPSRNIVQLSPKGIPVDDVRNFMNFLKKHLYEHTKPSKDRPVLMILDNHASHCSEGAFRFCRENYITPLSFPRNATPGQISLWTILAIL</sequence>
<keyword evidence="2" id="KW-1185">Reference proteome</keyword>
<organism evidence="1 2">
    <name type="scientific">Elysia crispata</name>
    <name type="common">lettuce slug</name>
    <dbReference type="NCBI Taxonomy" id="231223"/>
    <lineage>
        <taxon>Eukaryota</taxon>
        <taxon>Metazoa</taxon>
        <taxon>Spiralia</taxon>
        <taxon>Lophotrochozoa</taxon>
        <taxon>Mollusca</taxon>
        <taxon>Gastropoda</taxon>
        <taxon>Heterobranchia</taxon>
        <taxon>Euthyneura</taxon>
        <taxon>Panpulmonata</taxon>
        <taxon>Sacoglossa</taxon>
        <taxon>Placobranchoidea</taxon>
        <taxon>Plakobranchidae</taxon>
        <taxon>Elysia</taxon>
    </lineage>
</organism>
<dbReference type="AlphaFoldDB" id="A0AAE1B861"/>
<evidence type="ECO:0000313" key="2">
    <source>
        <dbReference type="Proteomes" id="UP001283361"/>
    </source>
</evidence>
<evidence type="ECO:0000313" key="1">
    <source>
        <dbReference type="EMBL" id="KAK3800676.1"/>
    </source>
</evidence>
<gene>
    <name evidence="1" type="ORF">RRG08_003082</name>
</gene>
<comment type="caution">
    <text evidence="1">The sequence shown here is derived from an EMBL/GenBank/DDBJ whole genome shotgun (WGS) entry which is preliminary data.</text>
</comment>
<dbReference type="Proteomes" id="UP001283361">
    <property type="component" value="Unassembled WGS sequence"/>
</dbReference>
<name>A0AAE1B861_9GAST</name>